<dbReference type="GO" id="GO:0004519">
    <property type="term" value="F:endonuclease activity"/>
    <property type="evidence" value="ECO:0007669"/>
    <property type="project" value="UniProtKB-KW"/>
</dbReference>
<dbReference type="Proteomes" id="UP001321825">
    <property type="component" value="Chromosome"/>
</dbReference>
<dbReference type="SUPFAM" id="SSF54786">
    <property type="entry name" value="YcfA/nrd intein domain"/>
    <property type="match status" value="1"/>
</dbReference>
<evidence type="ECO:0000256" key="7">
    <source>
        <dbReference type="ARBA" id="ARBA00023016"/>
    </source>
</evidence>
<dbReference type="InterPro" id="IPR012933">
    <property type="entry name" value="HicA_mRNA_interferase"/>
</dbReference>
<evidence type="ECO:0008006" key="10">
    <source>
        <dbReference type="Google" id="ProtNLM"/>
    </source>
</evidence>
<evidence type="ECO:0000256" key="4">
    <source>
        <dbReference type="ARBA" id="ARBA00022759"/>
    </source>
</evidence>
<evidence type="ECO:0000256" key="1">
    <source>
        <dbReference type="ARBA" id="ARBA00006620"/>
    </source>
</evidence>
<evidence type="ECO:0000313" key="8">
    <source>
        <dbReference type="EMBL" id="BCX81934.1"/>
    </source>
</evidence>
<accession>A0AAU9CBN1</accession>
<keyword evidence="9" id="KW-1185">Reference proteome</keyword>
<evidence type="ECO:0000256" key="5">
    <source>
        <dbReference type="ARBA" id="ARBA00022801"/>
    </source>
</evidence>
<dbReference type="AlphaFoldDB" id="A0AAU9CBN1"/>
<dbReference type="KEGG" id="mcau:MIT9_P1516"/>
<gene>
    <name evidence="8" type="ORF">MIT9_P1516</name>
</gene>
<evidence type="ECO:0000256" key="3">
    <source>
        <dbReference type="ARBA" id="ARBA00022722"/>
    </source>
</evidence>
<comment type="similarity">
    <text evidence="1">Belongs to the HicA mRNA interferase family.</text>
</comment>
<keyword evidence="5" id="KW-0378">Hydrolase</keyword>
<dbReference type="GO" id="GO:0016787">
    <property type="term" value="F:hydrolase activity"/>
    <property type="evidence" value="ECO:0007669"/>
    <property type="project" value="UniProtKB-KW"/>
</dbReference>
<dbReference type="GO" id="GO:0003729">
    <property type="term" value="F:mRNA binding"/>
    <property type="evidence" value="ECO:0007669"/>
    <property type="project" value="InterPro"/>
</dbReference>
<proteinExistence type="inferred from homology"/>
<keyword evidence="4" id="KW-0255">Endonuclease</keyword>
<evidence type="ECO:0000256" key="6">
    <source>
        <dbReference type="ARBA" id="ARBA00022884"/>
    </source>
</evidence>
<sequence>MGRGFDPQVRRLLTEHGCRFIRQGKGSHKIWESPITGKRFSVPVTVKSRFTANAILRQAGIDQKF</sequence>
<dbReference type="InterPro" id="IPR038570">
    <property type="entry name" value="HicA_sf"/>
</dbReference>
<evidence type="ECO:0000313" key="9">
    <source>
        <dbReference type="Proteomes" id="UP001321825"/>
    </source>
</evidence>
<keyword evidence="6" id="KW-0694">RNA-binding</keyword>
<keyword evidence="2" id="KW-1277">Toxin-antitoxin system</keyword>
<name>A0AAU9CBN1_9GAMM</name>
<dbReference type="Gene3D" id="3.30.920.30">
    <property type="entry name" value="Hypothetical protein"/>
    <property type="match status" value="1"/>
</dbReference>
<dbReference type="RefSeq" id="WP_317704355.1">
    <property type="nucleotide sequence ID" value="NZ_AP024714.1"/>
</dbReference>
<dbReference type="EMBL" id="AP024714">
    <property type="protein sequence ID" value="BCX81934.1"/>
    <property type="molecule type" value="Genomic_DNA"/>
</dbReference>
<dbReference type="Pfam" id="PF07927">
    <property type="entry name" value="HicA_toxin"/>
    <property type="match status" value="1"/>
</dbReference>
<keyword evidence="3" id="KW-0540">Nuclease</keyword>
<reference evidence="9" key="1">
    <citation type="journal article" date="2024" name="Int. J. Syst. Evol. Microbiol.">
        <title>Methylomarinovum tepidoasis sp. nov., a moderately thermophilic methanotroph of the family Methylothermaceae isolated from a deep-sea hydrothermal field.</title>
        <authorList>
            <person name="Hirayama H."/>
            <person name="Takaki Y."/>
            <person name="Abe M."/>
            <person name="Miyazaki M."/>
            <person name="Uematsu K."/>
            <person name="Matsui Y."/>
            <person name="Takai K."/>
        </authorList>
    </citation>
    <scope>NUCLEOTIDE SEQUENCE [LARGE SCALE GENOMIC DNA]</scope>
    <source>
        <strain evidence="9">IT-9</strain>
    </source>
</reference>
<organism evidence="8 9">
    <name type="scientific">Methylomarinovum caldicuralii</name>
    <dbReference type="NCBI Taxonomy" id="438856"/>
    <lineage>
        <taxon>Bacteria</taxon>
        <taxon>Pseudomonadati</taxon>
        <taxon>Pseudomonadota</taxon>
        <taxon>Gammaproteobacteria</taxon>
        <taxon>Methylococcales</taxon>
        <taxon>Methylothermaceae</taxon>
        <taxon>Methylomarinovum</taxon>
    </lineage>
</organism>
<evidence type="ECO:0000256" key="2">
    <source>
        <dbReference type="ARBA" id="ARBA00022649"/>
    </source>
</evidence>
<keyword evidence="7" id="KW-0346">Stress response</keyword>
<protein>
    <recommendedName>
        <fullName evidence="10">Type II toxin-antitoxin system HicA family toxin</fullName>
    </recommendedName>
</protein>